<dbReference type="HOGENOM" id="CLU_044142_4_1_7"/>
<keyword evidence="4 7" id="KW-0689">Ribosomal protein</keyword>
<dbReference type="PANTHER" id="PTHR11229">
    <property type="entry name" value="50S RIBOSOMAL PROTEIN L3"/>
    <property type="match status" value="1"/>
</dbReference>
<evidence type="ECO:0000313" key="10">
    <source>
        <dbReference type="Proteomes" id="UP000007844"/>
    </source>
</evidence>
<dbReference type="FunFam" id="2.40.30.10:FF:000004">
    <property type="entry name" value="50S ribosomal protein L3"/>
    <property type="match status" value="1"/>
</dbReference>
<dbReference type="RefSeq" id="WP_005984433.1">
    <property type="nucleotide sequence ID" value="NC_016629.1"/>
</dbReference>
<evidence type="ECO:0000256" key="3">
    <source>
        <dbReference type="ARBA" id="ARBA00022884"/>
    </source>
</evidence>
<evidence type="ECO:0000256" key="4">
    <source>
        <dbReference type="ARBA" id="ARBA00022980"/>
    </source>
</evidence>
<dbReference type="Pfam" id="PF00297">
    <property type="entry name" value="Ribosomal_L3"/>
    <property type="match status" value="1"/>
</dbReference>
<evidence type="ECO:0000256" key="8">
    <source>
        <dbReference type="SAM" id="MobiDB-lite"/>
    </source>
</evidence>
<dbReference type="STRING" id="690850.Desaf_2194"/>
<gene>
    <name evidence="7" type="primary">rplC</name>
    <name evidence="9" type="ORF">Desaf_2194</name>
</gene>
<dbReference type="NCBIfam" id="TIGR03625">
    <property type="entry name" value="L3_bact"/>
    <property type="match status" value="1"/>
</dbReference>
<sequence length="211" mass="23247">MANHNLGLLGRKLGMTRIFADDGTITPVTVIAVGPCPVLQVKNTETDGYTALQVGYDSIPERKMNKPTLGHQSKAGKGFFRFAREFRIQDVSEYAVGQDLTTELFKRGDRVKVTGTSKGKGFQGVIKRHNFKGMRASHGAEKVHRSPGSVGNNTYPGRVIPGKKMPGQMGNRRVTYKNLEVIEVRPEENVILIRGQIPGAKNSLIMVRKQS</sequence>
<dbReference type="FunFam" id="3.30.160.810:FF:000001">
    <property type="entry name" value="50S ribosomal protein L3"/>
    <property type="match status" value="1"/>
</dbReference>
<dbReference type="InterPro" id="IPR019927">
    <property type="entry name" value="Ribosomal_uL3_bac/org-type"/>
</dbReference>
<dbReference type="eggNOG" id="COG0087">
    <property type="taxonomic scope" value="Bacteria"/>
</dbReference>
<comment type="subunit">
    <text evidence="7">Part of the 50S ribosomal subunit. Forms a cluster with proteins L14 and L19.</text>
</comment>
<dbReference type="GO" id="GO:0003735">
    <property type="term" value="F:structural constituent of ribosome"/>
    <property type="evidence" value="ECO:0007669"/>
    <property type="project" value="UniProtKB-UniRule"/>
</dbReference>
<dbReference type="KEGG" id="daf:Desaf_2194"/>
<dbReference type="GO" id="GO:0022625">
    <property type="term" value="C:cytosolic large ribosomal subunit"/>
    <property type="evidence" value="ECO:0007669"/>
    <property type="project" value="TreeGrafter"/>
</dbReference>
<feature type="region of interest" description="Disordered" evidence="8">
    <location>
        <begin position="138"/>
        <end position="169"/>
    </location>
</feature>
<dbReference type="GO" id="GO:0006412">
    <property type="term" value="P:translation"/>
    <property type="evidence" value="ECO:0007669"/>
    <property type="project" value="UniProtKB-UniRule"/>
</dbReference>
<dbReference type="InterPro" id="IPR009000">
    <property type="entry name" value="Transl_B-barrel_sf"/>
</dbReference>
<evidence type="ECO:0000256" key="5">
    <source>
        <dbReference type="ARBA" id="ARBA00023274"/>
    </source>
</evidence>
<keyword evidence="3 7" id="KW-0694">RNA-binding</keyword>
<evidence type="ECO:0000256" key="2">
    <source>
        <dbReference type="ARBA" id="ARBA00022730"/>
    </source>
</evidence>
<evidence type="ECO:0000313" key="9">
    <source>
        <dbReference type="EMBL" id="EGJ50522.1"/>
    </source>
</evidence>
<reference evidence="9 10" key="1">
    <citation type="journal article" date="2011" name="J. Bacteriol.">
        <title>Genome sequence of the mercury-methylating and pleomorphic Desulfovibrio africanus Strain Walvis Bay.</title>
        <authorList>
            <person name="Brown S.D."/>
            <person name="Wall J.D."/>
            <person name="Kucken A.M."/>
            <person name="Gilmour C.C."/>
            <person name="Podar M."/>
            <person name="Brandt C.C."/>
            <person name="Teshima H."/>
            <person name="Detter J.C."/>
            <person name="Han C.S."/>
            <person name="Land M.L."/>
            <person name="Lucas S."/>
            <person name="Han J."/>
            <person name="Pennacchio L."/>
            <person name="Nolan M."/>
            <person name="Pitluck S."/>
            <person name="Woyke T."/>
            <person name="Goodwin L."/>
            <person name="Palumbo A.V."/>
            <person name="Elias D.A."/>
        </authorList>
    </citation>
    <scope>NUCLEOTIDE SEQUENCE [LARGE SCALE GENOMIC DNA]</scope>
    <source>
        <strain evidence="9 10">Walvis Bay</strain>
    </source>
</reference>
<dbReference type="EMBL" id="CP003221">
    <property type="protein sequence ID" value="EGJ50522.1"/>
    <property type="molecule type" value="Genomic_DNA"/>
</dbReference>
<keyword evidence="5 7" id="KW-0687">Ribonucleoprotein</keyword>
<comment type="similarity">
    <text evidence="1 7">Belongs to the universal ribosomal protein uL3 family.</text>
</comment>
<dbReference type="Gene3D" id="3.30.160.810">
    <property type="match status" value="1"/>
</dbReference>
<dbReference type="Proteomes" id="UP000007844">
    <property type="component" value="Chromosome"/>
</dbReference>
<dbReference type="InterPro" id="IPR000597">
    <property type="entry name" value="Ribosomal_uL3"/>
</dbReference>
<protein>
    <recommendedName>
        <fullName evidence="6 7">Large ribosomal subunit protein uL3</fullName>
    </recommendedName>
</protein>
<comment type="function">
    <text evidence="7">One of the primary rRNA binding proteins, it binds directly near the 3'-end of the 23S rRNA, where it nucleates assembly of the 50S subunit.</text>
</comment>
<dbReference type="PANTHER" id="PTHR11229:SF16">
    <property type="entry name" value="LARGE RIBOSOMAL SUBUNIT PROTEIN UL3C"/>
    <property type="match status" value="1"/>
</dbReference>
<dbReference type="SUPFAM" id="SSF50447">
    <property type="entry name" value="Translation proteins"/>
    <property type="match status" value="1"/>
</dbReference>
<dbReference type="AlphaFoldDB" id="F3YWM9"/>
<proteinExistence type="inferred from homology"/>
<organism evidence="9 10">
    <name type="scientific">Desulfocurvibacter africanus subsp. africanus str. Walvis Bay</name>
    <dbReference type="NCBI Taxonomy" id="690850"/>
    <lineage>
        <taxon>Bacteria</taxon>
        <taxon>Pseudomonadati</taxon>
        <taxon>Thermodesulfobacteriota</taxon>
        <taxon>Desulfovibrionia</taxon>
        <taxon>Desulfovibrionales</taxon>
        <taxon>Desulfovibrionaceae</taxon>
        <taxon>Desulfocurvibacter</taxon>
    </lineage>
</organism>
<accession>F3YWM9</accession>
<evidence type="ECO:0000256" key="6">
    <source>
        <dbReference type="ARBA" id="ARBA00035243"/>
    </source>
</evidence>
<evidence type="ECO:0000256" key="7">
    <source>
        <dbReference type="HAMAP-Rule" id="MF_01325"/>
    </source>
</evidence>
<keyword evidence="10" id="KW-1185">Reference proteome</keyword>
<keyword evidence="2 7" id="KW-0699">rRNA-binding</keyword>
<dbReference type="GO" id="GO:0019843">
    <property type="term" value="F:rRNA binding"/>
    <property type="evidence" value="ECO:0007669"/>
    <property type="project" value="UniProtKB-UniRule"/>
</dbReference>
<name>F3YWM9_DESAF</name>
<dbReference type="HAMAP" id="MF_01325_B">
    <property type="entry name" value="Ribosomal_uL3_B"/>
    <property type="match status" value="1"/>
</dbReference>
<evidence type="ECO:0000256" key="1">
    <source>
        <dbReference type="ARBA" id="ARBA00006540"/>
    </source>
</evidence>
<dbReference type="Gene3D" id="2.40.30.10">
    <property type="entry name" value="Translation factors"/>
    <property type="match status" value="1"/>
</dbReference>